<dbReference type="Gene3D" id="3.65.10.10">
    <property type="entry name" value="Enolpyruvate transferase domain"/>
    <property type="match status" value="3"/>
</dbReference>
<dbReference type="Proteomes" id="UP000694480">
    <property type="component" value="Unassembled WGS sequence"/>
</dbReference>
<keyword evidence="5" id="KW-0808">Transferase</keyword>
<dbReference type="GO" id="GO:0009073">
    <property type="term" value="P:aromatic amino acid family biosynthetic process"/>
    <property type="evidence" value="ECO:0007669"/>
    <property type="project" value="UniProtKB-KW"/>
</dbReference>
<dbReference type="SUPFAM" id="SSF55205">
    <property type="entry name" value="EPT/RTPC-like"/>
    <property type="match status" value="1"/>
</dbReference>
<comment type="pathway">
    <text evidence="1">Metabolic intermediate biosynthesis; chorismate biosynthesis; chorismate from D-erythrose 4-phosphate and phosphoenolpyruvate: step 6/7.</text>
</comment>
<evidence type="ECO:0000256" key="5">
    <source>
        <dbReference type="ARBA" id="ARBA00022679"/>
    </source>
</evidence>
<dbReference type="InterPro" id="IPR036968">
    <property type="entry name" value="Enolpyruvate_Tfrase_sf"/>
</dbReference>
<evidence type="ECO:0000256" key="4">
    <source>
        <dbReference type="ARBA" id="ARBA00022605"/>
    </source>
</evidence>
<dbReference type="GO" id="GO:0003866">
    <property type="term" value="F:3-phosphoshikimate 1-carboxyvinyltransferase activity"/>
    <property type="evidence" value="ECO:0007669"/>
    <property type="project" value="UniProtKB-EC"/>
</dbReference>
<comment type="similarity">
    <text evidence="2">Belongs to the EPSP synthase family.</text>
</comment>
<evidence type="ECO:0000256" key="2">
    <source>
        <dbReference type="ARBA" id="ARBA00009948"/>
    </source>
</evidence>
<comment type="catalytic activity">
    <reaction evidence="8">
        <text>3-phosphoshikimate + phosphoenolpyruvate = 5-O-(1-carboxyvinyl)-3-phosphoshikimate + phosphate</text>
        <dbReference type="Rhea" id="RHEA:21256"/>
        <dbReference type="ChEBI" id="CHEBI:43474"/>
        <dbReference type="ChEBI" id="CHEBI:57701"/>
        <dbReference type="ChEBI" id="CHEBI:58702"/>
        <dbReference type="ChEBI" id="CHEBI:145989"/>
        <dbReference type="EC" id="2.5.1.19"/>
    </reaction>
    <physiologicalReaction direction="left-to-right" evidence="8">
        <dbReference type="Rhea" id="RHEA:21257"/>
    </physiologicalReaction>
</comment>
<dbReference type="InterPro" id="IPR013792">
    <property type="entry name" value="RNA3'P_cycl/enolpyr_Trfase_a/b"/>
</dbReference>
<evidence type="ECO:0000256" key="3">
    <source>
        <dbReference type="ARBA" id="ARBA00012450"/>
    </source>
</evidence>
<keyword evidence="4" id="KW-0028">Amino-acid biosynthesis</keyword>
<dbReference type="PIRSF" id="PIRSF000505">
    <property type="entry name" value="EPSPS"/>
    <property type="match status" value="1"/>
</dbReference>
<dbReference type="InterPro" id="IPR023193">
    <property type="entry name" value="EPSP_synthase_CS"/>
</dbReference>
<evidence type="ECO:0000256" key="1">
    <source>
        <dbReference type="ARBA" id="ARBA00004811"/>
    </source>
</evidence>
<reference evidence="10" key="1">
    <citation type="submission" date="2020-11" db="EMBL/GenBank/DDBJ databases">
        <title>Genome seq and assembly of Planobacterium sp.</title>
        <authorList>
            <person name="Chhetri G."/>
        </authorList>
    </citation>
    <scope>NUCLEOTIDE SEQUENCE</scope>
    <source>
        <strain evidence="10">GCR5</strain>
    </source>
</reference>
<dbReference type="PANTHER" id="PTHR21090:SF5">
    <property type="entry name" value="PENTAFUNCTIONAL AROM POLYPEPTIDE"/>
    <property type="match status" value="1"/>
</dbReference>
<dbReference type="InterPro" id="IPR006264">
    <property type="entry name" value="EPSP_synthase"/>
</dbReference>
<dbReference type="PROSITE" id="PS00885">
    <property type="entry name" value="EPSP_SYNTHASE_2"/>
    <property type="match status" value="1"/>
</dbReference>
<dbReference type="InterPro" id="IPR001986">
    <property type="entry name" value="Enolpyruvate_Tfrase_dom"/>
</dbReference>
<evidence type="ECO:0000313" key="11">
    <source>
        <dbReference type="Proteomes" id="UP000694480"/>
    </source>
</evidence>
<feature type="domain" description="Enolpyruvate transferase" evidence="9">
    <location>
        <begin position="59"/>
        <end position="403"/>
    </location>
</feature>
<dbReference type="Pfam" id="PF00275">
    <property type="entry name" value="EPSP_synthase"/>
    <property type="match status" value="1"/>
</dbReference>
<dbReference type="GO" id="GO:0008652">
    <property type="term" value="P:amino acid biosynthetic process"/>
    <property type="evidence" value="ECO:0007669"/>
    <property type="project" value="UniProtKB-KW"/>
</dbReference>
<evidence type="ECO:0000256" key="8">
    <source>
        <dbReference type="ARBA" id="ARBA00044633"/>
    </source>
</evidence>
<evidence type="ECO:0000259" key="9">
    <source>
        <dbReference type="Pfam" id="PF00275"/>
    </source>
</evidence>
<proteinExistence type="inferred from homology"/>
<keyword evidence="6" id="KW-0057">Aromatic amino acid biosynthesis</keyword>
<protein>
    <recommendedName>
        <fullName evidence="3">3-phosphoshikimate 1-carboxyvinyltransferase</fullName>
        <ecNumber evidence="3">2.5.1.19</ecNumber>
    </recommendedName>
    <alternativeName>
        <fullName evidence="7">5-enolpyruvylshikimate-3-phosphate synthase</fullName>
    </alternativeName>
</protein>
<keyword evidence="11" id="KW-1185">Reference proteome</keyword>
<dbReference type="RefSeq" id="WP_194739675.1">
    <property type="nucleotide sequence ID" value="NZ_JADKYY010000009.1"/>
</dbReference>
<gene>
    <name evidence="10" type="ORF">IC612_08055</name>
</gene>
<dbReference type="EMBL" id="JADKYY010000009">
    <property type="protein sequence ID" value="MBF5027750.1"/>
    <property type="molecule type" value="Genomic_DNA"/>
</dbReference>
<dbReference type="GO" id="GO:0009423">
    <property type="term" value="P:chorismate biosynthetic process"/>
    <property type="evidence" value="ECO:0007669"/>
    <property type="project" value="TreeGrafter"/>
</dbReference>
<dbReference type="AlphaFoldDB" id="A0A930YWV5"/>
<name>A0A930YWV5_9FLAO</name>
<evidence type="ECO:0000313" key="10">
    <source>
        <dbReference type="EMBL" id="MBF5027750.1"/>
    </source>
</evidence>
<dbReference type="PANTHER" id="PTHR21090">
    <property type="entry name" value="AROM/DEHYDROQUINATE SYNTHASE"/>
    <property type="match status" value="1"/>
</dbReference>
<accession>A0A930YWV5</accession>
<sequence length="413" mass="46896">MEKLLLEKRTMLSNRLVQISGSKSISNRLLILDALYKDLRCENLSDSQDTKVLQKALSSTQDTIDIHHAGTAMRFLTAYFAIQSDRSVILTGSTRMKQRPISELVHALRDLGADITFTENEGYPPLQINGRTLKGGTIHMPGDVSSQFISALLLIGPFLPEGLEIHLTGDILSRPYIEMTLTLLKKVGFDSQFKDNVISVSPYNLESSASQIRYFHVESDWSSASYYYSMAAISRQSIRLKNFKNYSYQGDSQLKEIYWKYFGINTVTDIQELSISLLPENHQSVSRIELDMRTCPDLAQTLCITAAAKKIPFQITGLKTLKIKETDRLLALHNELKKIGCNTIITEESIESTHFFEISEPIEIQTYNDHRMALSFAPYALIQSLTIQDPNVVEKSYPMFWNHFDQITEIIES</sequence>
<organism evidence="10 11">
    <name type="scientific">Planobacterium oryzisoli</name>
    <dbReference type="NCBI Taxonomy" id="2771435"/>
    <lineage>
        <taxon>Bacteria</taxon>
        <taxon>Pseudomonadati</taxon>
        <taxon>Bacteroidota</taxon>
        <taxon>Flavobacteriia</taxon>
        <taxon>Flavobacteriales</taxon>
        <taxon>Weeksellaceae</taxon>
        <taxon>Chryseobacterium group</taxon>
        <taxon>Chryseobacterium</taxon>
    </lineage>
</organism>
<evidence type="ECO:0000256" key="6">
    <source>
        <dbReference type="ARBA" id="ARBA00023141"/>
    </source>
</evidence>
<evidence type="ECO:0000256" key="7">
    <source>
        <dbReference type="ARBA" id="ARBA00030046"/>
    </source>
</evidence>
<dbReference type="EC" id="2.5.1.19" evidence="3"/>
<comment type="caution">
    <text evidence="10">The sequence shown here is derived from an EMBL/GenBank/DDBJ whole genome shotgun (WGS) entry which is preliminary data.</text>
</comment>